<evidence type="ECO:0000259" key="7">
    <source>
        <dbReference type="PROSITE" id="PS50056"/>
    </source>
</evidence>
<evidence type="ECO:0000313" key="10">
    <source>
        <dbReference type="Proteomes" id="UP000095284"/>
    </source>
</evidence>
<dbReference type="PANTHER" id="PTHR10159:SF533">
    <property type="entry name" value="TYROSINE-PROTEIN PHOSPHATASE VHP-1"/>
    <property type="match status" value="1"/>
</dbReference>
<keyword evidence="11" id="KW-1185">Reference proteome</keyword>
<feature type="compositionally biased region" description="Polar residues" evidence="5">
    <location>
        <begin position="662"/>
        <end position="673"/>
    </location>
</feature>
<keyword evidence="4" id="KW-0904">Protein phosphatase</keyword>
<evidence type="ECO:0000256" key="3">
    <source>
        <dbReference type="ARBA" id="ARBA00022801"/>
    </source>
</evidence>
<dbReference type="InterPro" id="IPR036873">
    <property type="entry name" value="Rhodanese-like_dom_sf"/>
</dbReference>
<dbReference type="PROSITE" id="PS50056">
    <property type="entry name" value="TYR_PHOSPHATASE_2"/>
    <property type="match status" value="1"/>
</dbReference>
<dbReference type="PROSITE" id="PS50054">
    <property type="entry name" value="TYR_PHOSPHATASE_DUAL"/>
    <property type="match status" value="1"/>
</dbReference>
<feature type="compositionally biased region" description="Basic residues" evidence="5">
    <location>
        <begin position="560"/>
        <end position="572"/>
    </location>
</feature>
<dbReference type="InterPro" id="IPR000340">
    <property type="entry name" value="Dual-sp_phosphatase_cat-dom"/>
</dbReference>
<reference evidence="9" key="2">
    <citation type="submission" date="2020-09" db="EMBL/GenBank/DDBJ databases">
        <authorList>
            <person name="Kikuchi T."/>
        </authorList>
    </citation>
    <scope>NUCLEOTIDE SEQUENCE</scope>
    <source>
        <strain evidence="9">Ka4C1</strain>
    </source>
</reference>
<dbReference type="EMBL" id="CAJFCV020000002">
    <property type="protein sequence ID" value="CAG9096317.1"/>
    <property type="molecule type" value="Genomic_DNA"/>
</dbReference>
<feature type="compositionally biased region" description="Polar residues" evidence="5">
    <location>
        <begin position="615"/>
        <end position="626"/>
    </location>
</feature>
<gene>
    <name evidence="9" type="ORF">BXYJ_LOCUS3830</name>
</gene>
<feature type="region of interest" description="Disordered" evidence="5">
    <location>
        <begin position="366"/>
        <end position="404"/>
    </location>
</feature>
<organism evidence="10 12">
    <name type="scientific">Bursaphelenchus xylophilus</name>
    <name type="common">Pinewood nematode worm</name>
    <name type="synonym">Aphelenchoides xylophilus</name>
    <dbReference type="NCBI Taxonomy" id="6326"/>
    <lineage>
        <taxon>Eukaryota</taxon>
        <taxon>Metazoa</taxon>
        <taxon>Ecdysozoa</taxon>
        <taxon>Nematoda</taxon>
        <taxon>Chromadorea</taxon>
        <taxon>Rhabditida</taxon>
        <taxon>Tylenchina</taxon>
        <taxon>Tylenchomorpha</taxon>
        <taxon>Aphelenchoidea</taxon>
        <taxon>Aphelenchoididae</taxon>
        <taxon>Bursaphelenchus</taxon>
    </lineage>
</organism>
<evidence type="ECO:0000313" key="11">
    <source>
        <dbReference type="Proteomes" id="UP000659654"/>
    </source>
</evidence>
<dbReference type="SUPFAM" id="SSF52821">
    <property type="entry name" value="Rhodanese/Cell cycle control phosphatase"/>
    <property type="match status" value="1"/>
</dbReference>
<feature type="compositionally biased region" description="Low complexity" evidence="5">
    <location>
        <begin position="602"/>
        <end position="614"/>
    </location>
</feature>
<dbReference type="Proteomes" id="UP000659654">
    <property type="component" value="Unassembled WGS sequence"/>
</dbReference>
<dbReference type="OrthoDB" id="165342at2759"/>
<accession>A0A1I7RPM9</accession>
<dbReference type="InterPro" id="IPR020422">
    <property type="entry name" value="TYR_PHOSPHATASE_DUAL_dom"/>
</dbReference>
<dbReference type="Gene3D" id="3.40.250.10">
    <property type="entry name" value="Rhodanese-like domain"/>
    <property type="match status" value="1"/>
</dbReference>
<evidence type="ECO:0000256" key="5">
    <source>
        <dbReference type="SAM" id="MobiDB-lite"/>
    </source>
</evidence>
<dbReference type="InterPro" id="IPR016130">
    <property type="entry name" value="Tyr_Pase_AS"/>
</dbReference>
<name>A0A1I7RPM9_BURXY</name>
<dbReference type="GO" id="GO:0033550">
    <property type="term" value="F:MAP kinase tyrosine phosphatase activity"/>
    <property type="evidence" value="ECO:0007669"/>
    <property type="project" value="TreeGrafter"/>
</dbReference>
<feature type="region of interest" description="Disordered" evidence="5">
    <location>
        <begin position="602"/>
        <end position="673"/>
    </location>
</feature>
<dbReference type="GO" id="GO:0008330">
    <property type="term" value="F:protein tyrosine/threonine phosphatase activity"/>
    <property type="evidence" value="ECO:0007669"/>
    <property type="project" value="TreeGrafter"/>
</dbReference>
<feature type="domain" description="Tyrosine specific protein phosphatases" evidence="7">
    <location>
        <begin position="274"/>
        <end position="335"/>
    </location>
</feature>
<dbReference type="PANTHER" id="PTHR10159">
    <property type="entry name" value="DUAL SPECIFICITY PROTEIN PHOSPHATASE"/>
    <property type="match status" value="1"/>
</dbReference>
<keyword evidence="3" id="KW-0378">Hydrolase</keyword>
<dbReference type="Proteomes" id="UP000582659">
    <property type="component" value="Unassembled WGS sequence"/>
</dbReference>
<dbReference type="SMART" id="SM00195">
    <property type="entry name" value="DSPc"/>
    <property type="match status" value="1"/>
</dbReference>
<dbReference type="AlphaFoldDB" id="A0A1I7RPM9"/>
<dbReference type="Pfam" id="PF00581">
    <property type="entry name" value="Rhodanese"/>
    <property type="match status" value="1"/>
</dbReference>
<dbReference type="GO" id="GO:0017017">
    <property type="term" value="F:MAP kinase tyrosine/serine/threonine phosphatase activity"/>
    <property type="evidence" value="ECO:0007669"/>
    <property type="project" value="InterPro"/>
</dbReference>
<dbReference type="PROSITE" id="PS50206">
    <property type="entry name" value="RHODANESE_3"/>
    <property type="match status" value="1"/>
</dbReference>
<evidence type="ECO:0000259" key="6">
    <source>
        <dbReference type="PROSITE" id="PS50054"/>
    </source>
</evidence>
<dbReference type="GO" id="GO:0043409">
    <property type="term" value="P:negative regulation of MAPK cascade"/>
    <property type="evidence" value="ECO:0007669"/>
    <property type="project" value="TreeGrafter"/>
</dbReference>
<reference evidence="12" key="1">
    <citation type="submission" date="2016-11" db="UniProtKB">
        <authorList>
            <consortium name="WormBaseParasite"/>
        </authorList>
    </citation>
    <scope>IDENTIFICATION</scope>
</reference>
<evidence type="ECO:0000313" key="9">
    <source>
        <dbReference type="EMBL" id="CAD5215039.1"/>
    </source>
</evidence>
<comment type="similarity">
    <text evidence="1">Belongs to the protein-tyrosine phosphatase family. Non-receptor class dual specificity subfamily.</text>
</comment>
<evidence type="ECO:0000256" key="2">
    <source>
        <dbReference type="ARBA" id="ARBA00013064"/>
    </source>
</evidence>
<proteinExistence type="inferred from homology"/>
<dbReference type="WBParaSite" id="BXY_0267000.1">
    <property type="protein sequence ID" value="BXY_0267000.1"/>
    <property type="gene ID" value="BXY_0267000"/>
</dbReference>
<evidence type="ECO:0000256" key="4">
    <source>
        <dbReference type="ARBA" id="ARBA00022912"/>
    </source>
</evidence>
<evidence type="ECO:0000256" key="1">
    <source>
        <dbReference type="ARBA" id="ARBA00008601"/>
    </source>
</evidence>
<feature type="region of interest" description="Disordered" evidence="5">
    <location>
        <begin position="539"/>
        <end position="584"/>
    </location>
</feature>
<dbReference type="Gene3D" id="3.90.190.10">
    <property type="entry name" value="Protein tyrosine phosphatase superfamily"/>
    <property type="match status" value="1"/>
</dbReference>
<dbReference type="SMR" id="A0A1I7RPM9"/>
<evidence type="ECO:0000313" key="12">
    <source>
        <dbReference type="WBParaSite" id="BXY_0267000.1"/>
    </source>
</evidence>
<dbReference type="Proteomes" id="UP000095284">
    <property type="component" value="Unplaced"/>
</dbReference>
<protein>
    <recommendedName>
        <fullName evidence="2">protein-tyrosine-phosphatase</fullName>
        <ecNumber evidence="2">3.1.3.48</ecNumber>
    </recommendedName>
</protein>
<dbReference type="GO" id="GO:0005737">
    <property type="term" value="C:cytoplasm"/>
    <property type="evidence" value="ECO:0007669"/>
    <property type="project" value="TreeGrafter"/>
</dbReference>
<dbReference type="InterPro" id="IPR000387">
    <property type="entry name" value="Tyr_Pase_dom"/>
</dbReference>
<dbReference type="PRINTS" id="PR01764">
    <property type="entry name" value="MAPKPHPHTASE"/>
</dbReference>
<dbReference type="EMBL" id="CAJFDI010000002">
    <property type="protein sequence ID" value="CAD5215039.1"/>
    <property type="molecule type" value="Genomic_DNA"/>
</dbReference>
<dbReference type="SUPFAM" id="SSF52799">
    <property type="entry name" value="(Phosphotyrosine protein) phosphatases II"/>
    <property type="match status" value="1"/>
</dbReference>
<dbReference type="InterPro" id="IPR008343">
    <property type="entry name" value="MKP"/>
</dbReference>
<dbReference type="EC" id="3.1.3.48" evidence="2"/>
<evidence type="ECO:0000259" key="8">
    <source>
        <dbReference type="PROSITE" id="PS50206"/>
    </source>
</evidence>
<feature type="compositionally biased region" description="Basic and acidic residues" evidence="5">
    <location>
        <begin position="371"/>
        <end position="402"/>
    </location>
</feature>
<dbReference type="PROSITE" id="PS00383">
    <property type="entry name" value="TYR_PHOSPHATASE_1"/>
    <property type="match status" value="1"/>
</dbReference>
<sequence>MQVEALSPHELAVLLNTSANPQQYLILDCRSFFDYNYCHVREARNAFYSKILRRRFLNGKTSDDYLLSQLMNGIDKCDRDRCLVLYGLEDQKHFEGTAKFLSALIQRIEQYELFKKVLHMKGPFSDFHKHYPSLCESAEVVSTISSSNPLFSEQDEATQGCSQSPFKSNLYHSPSAQTVMAGPRFTKLRLPTSYSSPCIASSSSENEPSGPTEILDFMFLGSQEDALDRNFLSKLPIQKVINISENCPRSDLIPNDERHFLRIPVNDTYDAKLSPFFEKAYEFIEDARRSNQKVLVHCLAGISRSATLAIAYVMRSKKLTAEDAYKFVQTRRPSISPNFNFMGQLTVYERNLRRAKLLPPVPSGCAQSFGRRPESIDDSVKTTVTKERRELPTNENGKRKMETPLSMPQRPRILFSNTATRREANPSLSWKNIPIPTIPSPSTEFSKLDISLQNDVSLENPLFGVDRVDPLVDGVCELVEDRSAKSCVASDIYLKDKVKPRIKKPSNLCLPLTSMMERSSSWSDKLGFSSHKFSNSSESFSQQKVATERKASNPQGERPRIRKRSHRLRKHDKNGAFDPIDEEGLDDLSDYELRRSTCTTTSSSTVYSSISTDSNTSELAPQTPESGYQDEFTIKRKLEQPDVPADLNLGQPECFDPEKDSLSSNSSLEIAVQ</sequence>
<dbReference type="Pfam" id="PF00782">
    <property type="entry name" value="DSPc"/>
    <property type="match status" value="1"/>
</dbReference>
<dbReference type="InterPro" id="IPR029021">
    <property type="entry name" value="Prot-tyrosine_phosphatase-like"/>
</dbReference>
<dbReference type="InterPro" id="IPR001763">
    <property type="entry name" value="Rhodanese-like_dom"/>
</dbReference>
<feature type="domain" description="Rhodanese" evidence="8">
    <location>
        <begin position="20"/>
        <end position="136"/>
    </location>
</feature>
<feature type="domain" description="Tyrosine-protein phosphatase" evidence="6">
    <location>
        <begin position="210"/>
        <end position="354"/>
    </location>
</feature>
<dbReference type="eggNOG" id="KOG1716">
    <property type="taxonomic scope" value="Eukaryota"/>
</dbReference>